<evidence type="ECO:0000256" key="4">
    <source>
        <dbReference type="RuleBase" id="RU000535"/>
    </source>
</evidence>
<protein>
    <recommendedName>
        <fullName evidence="3">Co-chaperonin GroES</fullName>
    </recommendedName>
    <alternativeName>
        <fullName evidence="3">10 kDa chaperonin</fullName>
    </alternativeName>
    <alternativeName>
        <fullName evidence="3">Chaperonin-10</fullName>
        <shortName evidence="3">Cpn10</shortName>
    </alternativeName>
</protein>
<evidence type="ECO:0000256" key="1">
    <source>
        <dbReference type="ARBA" id="ARBA00006975"/>
    </source>
</evidence>
<dbReference type="CDD" id="cd00320">
    <property type="entry name" value="cpn10"/>
    <property type="match status" value="1"/>
</dbReference>
<dbReference type="InterPro" id="IPR011032">
    <property type="entry name" value="GroES-like_sf"/>
</dbReference>
<keyword evidence="6" id="KW-1185">Reference proteome</keyword>
<comment type="subcellular location">
    <subcellularLocation>
        <location evidence="3">Cytoplasm</location>
    </subcellularLocation>
</comment>
<dbReference type="SUPFAM" id="SSF50129">
    <property type="entry name" value="GroES-like"/>
    <property type="match status" value="1"/>
</dbReference>
<dbReference type="RefSeq" id="WP_118989610.1">
    <property type="nucleotide sequence ID" value="NZ_CP023434.1"/>
</dbReference>
<comment type="function">
    <text evidence="3 4">Together with the chaperonin GroEL, plays an essential role in assisting protein folding. The GroEL-GroES system forms a nano-cage that allows encapsulation of the non-native substrate proteins and provides a physical environment optimized to promote and accelerate protein folding. GroES binds to the apical surface of the GroEL ring, thereby capping the opening of the GroEL channel.</text>
</comment>
<dbReference type="AlphaFoldDB" id="A0A347WHX9"/>
<dbReference type="EMBL" id="CP023434">
    <property type="protein sequence ID" value="AXY24686.1"/>
    <property type="molecule type" value="Genomic_DNA"/>
</dbReference>
<dbReference type="GO" id="GO:0044183">
    <property type="term" value="F:protein folding chaperone"/>
    <property type="evidence" value="ECO:0007669"/>
    <property type="project" value="InterPro"/>
</dbReference>
<dbReference type="SMART" id="SM00883">
    <property type="entry name" value="Cpn10"/>
    <property type="match status" value="1"/>
</dbReference>
<evidence type="ECO:0000313" key="5">
    <source>
        <dbReference type="EMBL" id="AXY24686.1"/>
    </source>
</evidence>
<dbReference type="GO" id="GO:0051087">
    <property type="term" value="F:protein-folding chaperone binding"/>
    <property type="evidence" value="ECO:0007669"/>
    <property type="project" value="TreeGrafter"/>
</dbReference>
<dbReference type="Pfam" id="PF00166">
    <property type="entry name" value="Cpn10"/>
    <property type="match status" value="1"/>
</dbReference>
<dbReference type="KEGG" id="abae:CL176_00820"/>
<evidence type="ECO:0000256" key="3">
    <source>
        <dbReference type="HAMAP-Rule" id="MF_00580"/>
    </source>
</evidence>
<evidence type="ECO:0000256" key="2">
    <source>
        <dbReference type="ARBA" id="ARBA00023186"/>
    </source>
</evidence>
<dbReference type="Proteomes" id="UP000263232">
    <property type="component" value="Chromosome"/>
</dbReference>
<sequence>MLKPLGKRVIIKVKEAEETTASGFVLPSSSQEKEQVGEIVALGHDIKDEDGVKVGDRVFFKSFAGTEVEYEGEEYLIIEHKDLLAVAE</sequence>
<reference evidence="5 6" key="1">
    <citation type="submission" date="2017-09" db="EMBL/GenBank/DDBJ databases">
        <title>Complete genome sequence of Oxytococcus suis strain ZY16052.</title>
        <authorList>
            <person name="Li F."/>
        </authorList>
    </citation>
    <scope>NUCLEOTIDE SEQUENCE [LARGE SCALE GENOMIC DNA]</scope>
    <source>
        <strain evidence="5 6">ZY16052</strain>
    </source>
</reference>
<dbReference type="GO" id="GO:0051082">
    <property type="term" value="F:unfolded protein binding"/>
    <property type="evidence" value="ECO:0007669"/>
    <property type="project" value="TreeGrafter"/>
</dbReference>
<organism evidence="5 6">
    <name type="scientific">Suicoccus acidiformans</name>
    <dbReference type="NCBI Taxonomy" id="2036206"/>
    <lineage>
        <taxon>Bacteria</taxon>
        <taxon>Bacillati</taxon>
        <taxon>Bacillota</taxon>
        <taxon>Bacilli</taxon>
        <taxon>Lactobacillales</taxon>
        <taxon>Aerococcaceae</taxon>
        <taxon>Suicoccus</taxon>
    </lineage>
</organism>
<dbReference type="GO" id="GO:0046872">
    <property type="term" value="F:metal ion binding"/>
    <property type="evidence" value="ECO:0007669"/>
    <property type="project" value="TreeGrafter"/>
</dbReference>
<dbReference type="OrthoDB" id="9806791at2"/>
<dbReference type="GO" id="GO:0005524">
    <property type="term" value="F:ATP binding"/>
    <property type="evidence" value="ECO:0007669"/>
    <property type="project" value="InterPro"/>
</dbReference>
<accession>A0A347WHX9</accession>
<gene>
    <name evidence="3" type="primary">groES</name>
    <name evidence="3" type="synonym">groS</name>
    <name evidence="5" type="ORF">CL176_00820</name>
</gene>
<evidence type="ECO:0000313" key="6">
    <source>
        <dbReference type="Proteomes" id="UP000263232"/>
    </source>
</evidence>
<name>A0A347WHX9_9LACT</name>
<dbReference type="PRINTS" id="PR00297">
    <property type="entry name" value="CHAPERONIN10"/>
</dbReference>
<dbReference type="PANTHER" id="PTHR10772:SF58">
    <property type="entry name" value="CO-CHAPERONIN GROES"/>
    <property type="match status" value="1"/>
</dbReference>
<dbReference type="FunFam" id="2.30.33.40:FF:000001">
    <property type="entry name" value="10 kDa chaperonin"/>
    <property type="match status" value="1"/>
</dbReference>
<keyword evidence="2 3" id="KW-0143">Chaperone</keyword>
<dbReference type="HAMAP" id="MF_00580">
    <property type="entry name" value="CH10"/>
    <property type="match status" value="1"/>
</dbReference>
<comment type="subunit">
    <text evidence="3">Heptamer of 7 subunits arranged in a ring. Interacts with the chaperonin GroEL.</text>
</comment>
<dbReference type="InterPro" id="IPR037124">
    <property type="entry name" value="Chaperonin_GroES_sf"/>
</dbReference>
<dbReference type="PANTHER" id="PTHR10772">
    <property type="entry name" value="10 KDA HEAT SHOCK PROTEIN"/>
    <property type="match status" value="1"/>
</dbReference>
<keyword evidence="3" id="KW-0963">Cytoplasm</keyword>
<dbReference type="Gene3D" id="2.30.33.40">
    <property type="entry name" value="GroES chaperonin"/>
    <property type="match status" value="1"/>
</dbReference>
<comment type="similarity">
    <text evidence="1 3 4">Belongs to the GroES chaperonin family.</text>
</comment>
<dbReference type="InterPro" id="IPR020818">
    <property type="entry name" value="Chaperonin_GroES"/>
</dbReference>
<dbReference type="GO" id="GO:0005737">
    <property type="term" value="C:cytoplasm"/>
    <property type="evidence" value="ECO:0007669"/>
    <property type="project" value="UniProtKB-SubCell"/>
</dbReference>
<proteinExistence type="inferred from homology"/>